<comment type="caution">
    <text evidence="1">The sequence shown here is derived from an EMBL/GenBank/DDBJ whole genome shotgun (WGS) entry which is preliminary data.</text>
</comment>
<evidence type="ECO:0000313" key="2">
    <source>
        <dbReference type="Proteomes" id="UP001296104"/>
    </source>
</evidence>
<accession>A0AAI8Z627</accession>
<proteinExistence type="predicted"/>
<dbReference type="AlphaFoldDB" id="A0AAI8Z627"/>
<keyword evidence="2" id="KW-1185">Reference proteome</keyword>
<dbReference type="Proteomes" id="UP001296104">
    <property type="component" value="Unassembled WGS sequence"/>
</dbReference>
<reference evidence="1" key="1">
    <citation type="submission" date="2023-11" db="EMBL/GenBank/DDBJ databases">
        <authorList>
            <person name="Alioto T."/>
            <person name="Alioto T."/>
            <person name="Gomez Garrido J."/>
        </authorList>
    </citation>
    <scope>NUCLEOTIDE SEQUENCE</scope>
</reference>
<protein>
    <recommendedName>
        <fullName evidence="3">F-box domain-containing protein</fullName>
    </recommendedName>
</protein>
<dbReference type="EMBL" id="CAVMBE010000079">
    <property type="protein sequence ID" value="CAK4033179.1"/>
    <property type="molecule type" value="Genomic_DNA"/>
</dbReference>
<organism evidence="1 2">
    <name type="scientific">Lecanosticta acicola</name>
    <dbReference type="NCBI Taxonomy" id="111012"/>
    <lineage>
        <taxon>Eukaryota</taxon>
        <taxon>Fungi</taxon>
        <taxon>Dikarya</taxon>
        <taxon>Ascomycota</taxon>
        <taxon>Pezizomycotina</taxon>
        <taxon>Dothideomycetes</taxon>
        <taxon>Dothideomycetidae</taxon>
        <taxon>Mycosphaerellales</taxon>
        <taxon>Mycosphaerellaceae</taxon>
        <taxon>Lecanosticta</taxon>
    </lineage>
</organism>
<evidence type="ECO:0000313" key="1">
    <source>
        <dbReference type="EMBL" id="CAK4033179.1"/>
    </source>
</evidence>
<evidence type="ECO:0008006" key="3">
    <source>
        <dbReference type="Google" id="ProtNLM"/>
    </source>
</evidence>
<sequence>MKRRWYGLDYGKCSVQELHDFIKAKTGEQMPLESASGKARPKVTFINKLRSIELSATFRFMDLPPEMRNLIYEHLLTHDGSRGRTASTAILRTDREIYREAHGILMAESVFMFKARFSPFRHSRYQGFAALSGDTGNIFYCQSEDYQPILERGLKRAYGAQNFIVALQIRTLDNLLTAGSTSTMVEKLLETFCKVYVRVRRVTIELEVLPCPSSSLKPRPKIAHLLRPLLQLSEDCTLKLKGLTEQEEKDFWALGGEM</sequence>
<name>A0AAI8Z627_9PEZI</name>
<gene>
    <name evidence="1" type="ORF">LECACI_7A008337</name>
</gene>